<keyword evidence="3" id="KW-1185">Reference proteome</keyword>
<evidence type="ECO:0000256" key="1">
    <source>
        <dbReference type="SAM" id="SignalP"/>
    </source>
</evidence>
<name>A0A934V1V6_9PROT</name>
<sequence>MIRLSVVWSAVAVLSTGLAVGSVSAADGYSDHLIKGFDKPAMRDFDPEKRIPVGKVLASEIVQKPASGGTGVIVELRSADDLVCLRLKPEAGRPEACVIAAVLSPCVCDYEVASVAQKQSGIGGLSGVVTPNGGACSCD</sequence>
<protein>
    <submittedName>
        <fullName evidence="2">Uncharacterized protein</fullName>
    </submittedName>
</protein>
<dbReference type="Proteomes" id="UP000778970">
    <property type="component" value="Unassembled WGS sequence"/>
</dbReference>
<feature type="signal peptide" evidence="1">
    <location>
        <begin position="1"/>
        <end position="25"/>
    </location>
</feature>
<dbReference type="RefSeq" id="WP_027287783.1">
    <property type="nucleotide sequence ID" value="NZ_NRRE01000032.1"/>
</dbReference>
<comment type="caution">
    <text evidence="2">The sequence shown here is derived from an EMBL/GenBank/DDBJ whole genome shotgun (WGS) entry which is preliminary data.</text>
</comment>
<reference evidence="2" key="2">
    <citation type="journal article" date="2020" name="Microorganisms">
        <title>Osmotic Adaptation and Compatible Solute Biosynthesis of Phototrophic Bacteria as Revealed from Genome Analyses.</title>
        <authorList>
            <person name="Imhoff J.F."/>
            <person name="Rahn T."/>
            <person name="Kunzel S."/>
            <person name="Keller A."/>
            <person name="Neulinger S.C."/>
        </authorList>
    </citation>
    <scope>NUCLEOTIDE SEQUENCE</scope>
    <source>
        <strain evidence="2">DSM 9154</strain>
    </source>
</reference>
<accession>A0A934V1V6</accession>
<dbReference type="AlphaFoldDB" id="A0A934V1V6"/>
<evidence type="ECO:0000313" key="3">
    <source>
        <dbReference type="Proteomes" id="UP000778970"/>
    </source>
</evidence>
<gene>
    <name evidence="2" type="ORF">CKO21_16640</name>
</gene>
<feature type="chain" id="PRO_5037003253" evidence="1">
    <location>
        <begin position="26"/>
        <end position="139"/>
    </location>
</feature>
<evidence type="ECO:0000313" key="2">
    <source>
        <dbReference type="EMBL" id="MBK1698875.1"/>
    </source>
</evidence>
<proteinExistence type="predicted"/>
<keyword evidence="1" id="KW-0732">Signal</keyword>
<dbReference type="EMBL" id="NRRE01000032">
    <property type="protein sequence ID" value="MBK1698875.1"/>
    <property type="molecule type" value="Genomic_DNA"/>
</dbReference>
<organism evidence="2 3">
    <name type="scientific">Rhodovibrio salinarum</name>
    <dbReference type="NCBI Taxonomy" id="1087"/>
    <lineage>
        <taxon>Bacteria</taxon>
        <taxon>Pseudomonadati</taxon>
        <taxon>Pseudomonadota</taxon>
        <taxon>Alphaproteobacteria</taxon>
        <taxon>Rhodospirillales</taxon>
        <taxon>Rhodovibrionaceae</taxon>
        <taxon>Rhodovibrio</taxon>
    </lineage>
</organism>
<reference evidence="2" key="1">
    <citation type="submission" date="2017-08" db="EMBL/GenBank/DDBJ databases">
        <authorList>
            <person name="Imhoff J.F."/>
            <person name="Rahn T."/>
            <person name="Kuenzel S."/>
            <person name="Neulinger S.C."/>
        </authorList>
    </citation>
    <scope>NUCLEOTIDE SEQUENCE</scope>
    <source>
        <strain evidence="2">DSM 9154</strain>
    </source>
</reference>